<dbReference type="AlphaFoldDB" id="A0A9W9UJK9"/>
<dbReference type="PANTHER" id="PTHR21310:SF37">
    <property type="entry name" value="AMINOGLYCOSIDE PHOSPHOTRANSFERASE DOMAIN-CONTAINING PROTEIN"/>
    <property type="match status" value="1"/>
</dbReference>
<evidence type="ECO:0000313" key="2">
    <source>
        <dbReference type="EMBL" id="KAJ5341825.1"/>
    </source>
</evidence>
<dbReference type="InterPro" id="IPR011009">
    <property type="entry name" value="Kinase-like_dom_sf"/>
</dbReference>
<reference evidence="2" key="2">
    <citation type="journal article" date="2023" name="IMA Fungus">
        <title>Comparative genomic study of the Penicillium genus elucidates a diverse pangenome and 15 lateral gene transfer events.</title>
        <authorList>
            <person name="Petersen C."/>
            <person name="Sorensen T."/>
            <person name="Nielsen M.R."/>
            <person name="Sondergaard T.E."/>
            <person name="Sorensen J.L."/>
            <person name="Fitzpatrick D.A."/>
            <person name="Frisvad J.C."/>
            <person name="Nielsen K.L."/>
        </authorList>
    </citation>
    <scope>NUCLEOTIDE SEQUENCE</scope>
    <source>
        <strain evidence="2">IBT 35675</strain>
    </source>
</reference>
<protein>
    <recommendedName>
        <fullName evidence="1">Aminoglycoside phosphotransferase domain-containing protein</fullName>
    </recommendedName>
</protein>
<dbReference type="PANTHER" id="PTHR21310">
    <property type="entry name" value="AMINOGLYCOSIDE PHOSPHOTRANSFERASE-RELATED-RELATED"/>
    <property type="match status" value="1"/>
</dbReference>
<name>A0A9W9UJK9_PENBR</name>
<proteinExistence type="predicted"/>
<dbReference type="EMBL" id="JAPZBR010000008">
    <property type="protein sequence ID" value="KAJ5341825.1"/>
    <property type="molecule type" value="Genomic_DNA"/>
</dbReference>
<organism evidence="2 3">
    <name type="scientific">Penicillium brevicompactum</name>
    <dbReference type="NCBI Taxonomy" id="5074"/>
    <lineage>
        <taxon>Eukaryota</taxon>
        <taxon>Fungi</taxon>
        <taxon>Dikarya</taxon>
        <taxon>Ascomycota</taxon>
        <taxon>Pezizomycotina</taxon>
        <taxon>Eurotiomycetes</taxon>
        <taxon>Eurotiomycetidae</taxon>
        <taxon>Eurotiales</taxon>
        <taxon>Aspergillaceae</taxon>
        <taxon>Penicillium</taxon>
    </lineage>
</organism>
<dbReference type="Proteomes" id="UP001148299">
    <property type="component" value="Unassembled WGS sequence"/>
</dbReference>
<sequence>MAPAASNQVDVGSDTWVGTDVYEDDSEFTQRVNKLPQDIKWDHLTTICSNHRDIPCYLSEKFLIGHFNMVRQVVFEDGKLWIVRPRMPDLGDGHPQEDVRKALSSEVACMKFFRTRSSIPVPELYNLELESDDVGAPYIIMEYIPWTVATELQEMIDAPLNQFGTPEQDENFRRQLAAIQVEMASLRFDKIGSLYEDANTGDFSVGPDCQTGQGPWESSLEYYRYLAQQKLEDSVRNAPEEMQDDYSLSLPVLFERLIPMYAEEKSVRGPFGIAHPDLGGAQSSCQ</sequence>
<dbReference type="InterPro" id="IPR051678">
    <property type="entry name" value="AGP_Transferase"/>
</dbReference>
<dbReference type="Pfam" id="PF01636">
    <property type="entry name" value="APH"/>
    <property type="match status" value="1"/>
</dbReference>
<dbReference type="SUPFAM" id="SSF56112">
    <property type="entry name" value="Protein kinase-like (PK-like)"/>
    <property type="match status" value="1"/>
</dbReference>
<feature type="domain" description="Aminoglycoside phosphotransferase" evidence="1">
    <location>
        <begin position="95"/>
        <end position="203"/>
    </location>
</feature>
<gene>
    <name evidence="2" type="ORF">N7541_010949</name>
</gene>
<reference evidence="2" key="1">
    <citation type="submission" date="2022-12" db="EMBL/GenBank/DDBJ databases">
        <authorList>
            <person name="Petersen C."/>
        </authorList>
    </citation>
    <scope>NUCLEOTIDE SEQUENCE</scope>
    <source>
        <strain evidence="2">IBT 35675</strain>
    </source>
</reference>
<evidence type="ECO:0000313" key="3">
    <source>
        <dbReference type="Proteomes" id="UP001148299"/>
    </source>
</evidence>
<dbReference type="InterPro" id="IPR002575">
    <property type="entry name" value="Aminoglycoside_PTrfase"/>
</dbReference>
<comment type="caution">
    <text evidence="2">The sequence shown here is derived from an EMBL/GenBank/DDBJ whole genome shotgun (WGS) entry which is preliminary data.</text>
</comment>
<evidence type="ECO:0000259" key="1">
    <source>
        <dbReference type="Pfam" id="PF01636"/>
    </source>
</evidence>
<accession>A0A9W9UJK9</accession>
<keyword evidence="3" id="KW-1185">Reference proteome</keyword>